<dbReference type="EMBL" id="JANHOG010000092">
    <property type="protein sequence ID" value="KAJ3558391.1"/>
    <property type="molecule type" value="Genomic_DNA"/>
</dbReference>
<reference evidence="1" key="1">
    <citation type="submission" date="2022-07" db="EMBL/GenBank/DDBJ databases">
        <title>Genome Sequence of Phlebia brevispora.</title>
        <authorList>
            <person name="Buettner E."/>
        </authorList>
    </citation>
    <scope>NUCLEOTIDE SEQUENCE</scope>
    <source>
        <strain evidence="1">MPL23</strain>
    </source>
</reference>
<protein>
    <submittedName>
        <fullName evidence="1">Uncharacterized protein</fullName>
    </submittedName>
</protein>
<organism evidence="1 2">
    <name type="scientific">Phlebia brevispora</name>
    <dbReference type="NCBI Taxonomy" id="194682"/>
    <lineage>
        <taxon>Eukaryota</taxon>
        <taxon>Fungi</taxon>
        <taxon>Dikarya</taxon>
        <taxon>Basidiomycota</taxon>
        <taxon>Agaricomycotina</taxon>
        <taxon>Agaricomycetes</taxon>
        <taxon>Polyporales</taxon>
        <taxon>Meruliaceae</taxon>
        <taxon>Phlebia</taxon>
    </lineage>
</organism>
<evidence type="ECO:0000313" key="1">
    <source>
        <dbReference type="EMBL" id="KAJ3558391.1"/>
    </source>
</evidence>
<proteinExistence type="predicted"/>
<evidence type="ECO:0000313" key="2">
    <source>
        <dbReference type="Proteomes" id="UP001148662"/>
    </source>
</evidence>
<gene>
    <name evidence="1" type="ORF">NM688_g952</name>
</gene>
<sequence length="557" mass="63423">MDELSDRVVADDSGELESLNIESPRKYNAGLPISRLPPEILANIFVECLTVLCWPSDPRATVLRQHRRTLSQVCHHWRDVALSAAILWTYFFVDRFSIFEAVKEQLRRSQKAPLDLCILYPDLELAPSTIDHRPFSMIFRELPRIRTLDLVLRPNDAKLPPWPQAPASSLEELRLSAYPEVLDIEDEAYNEVLEGFVGPADLASLETLSRIDFARRFDTICPVLKSLTINSLSFNFRDWILPSTLTSLKVYYASSPDVPISFDDVMSALRRLPHLTELTLEYALPQNATPGTGVCSPPVLPQLRKLTLVDSLRPSAYLLDGLRGSAASLDVSLVMRTYEELGRYPSLSQVIRSGLRPQTISITLGDEFQRWDDEECIVLKAWKKEYTVAEMHIRPASSTADLKMTFVVDLDESFNADFSSLYKLIEGLPLSSTTTMYLNCVRTPASAFFPLSVFRSMKGLQTLHVVGNGNPYDVLQSWIWLLNQNRGLVFPALRVLYMELFDFQVGFHRFLGALRRRQRLARIEKLILRNCYSPSPEDVRALEDVIAVDWDAQVRRH</sequence>
<accession>A0ACC1TCV5</accession>
<keyword evidence="2" id="KW-1185">Reference proteome</keyword>
<dbReference type="Proteomes" id="UP001148662">
    <property type="component" value="Unassembled WGS sequence"/>
</dbReference>
<name>A0ACC1TCV5_9APHY</name>
<comment type="caution">
    <text evidence="1">The sequence shown here is derived from an EMBL/GenBank/DDBJ whole genome shotgun (WGS) entry which is preliminary data.</text>
</comment>